<name>A0ABW2UJB6_9RHOB</name>
<evidence type="ECO:0000313" key="3">
    <source>
        <dbReference type="Proteomes" id="UP001596516"/>
    </source>
</evidence>
<dbReference type="Proteomes" id="UP001596516">
    <property type="component" value="Unassembled WGS sequence"/>
</dbReference>
<keyword evidence="3" id="KW-1185">Reference proteome</keyword>
<protein>
    <submittedName>
        <fullName evidence="2">DUF6476 family protein</fullName>
    </submittedName>
</protein>
<dbReference type="Pfam" id="PF20082">
    <property type="entry name" value="DUF6476"/>
    <property type="match status" value="1"/>
</dbReference>
<dbReference type="InterPro" id="IPR045519">
    <property type="entry name" value="DUF6476"/>
</dbReference>
<dbReference type="EMBL" id="JBHTFQ010000002">
    <property type="protein sequence ID" value="MFC7703312.1"/>
    <property type="molecule type" value="Genomic_DNA"/>
</dbReference>
<proteinExistence type="predicted"/>
<keyword evidence="1" id="KW-0812">Transmembrane</keyword>
<evidence type="ECO:0000313" key="2">
    <source>
        <dbReference type="EMBL" id="MFC7703312.1"/>
    </source>
</evidence>
<comment type="caution">
    <text evidence="2">The sequence shown here is derived from an EMBL/GenBank/DDBJ whole genome shotgun (WGS) entry which is preliminary data.</text>
</comment>
<reference evidence="3" key="1">
    <citation type="journal article" date="2019" name="Int. J. Syst. Evol. Microbiol.">
        <title>The Global Catalogue of Microorganisms (GCM) 10K type strain sequencing project: providing services to taxonomists for standard genome sequencing and annotation.</title>
        <authorList>
            <consortium name="The Broad Institute Genomics Platform"/>
            <consortium name="The Broad Institute Genome Sequencing Center for Infectious Disease"/>
            <person name="Wu L."/>
            <person name="Ma J."/>
        </authorList>
    </citation>
    <scope>NUCLEOTIDE SEQUENCE [LARGE SCALE GENOMIC DNA]</scope>
    <source>
        <strain evidence="3">CGMCC 1.12750</strain>
    </source>
</reference>
<sequence length="103" mass="11089">MTDKDAPGPVPRELRFLKRLVTVLTVVMIAGLVIIIALLVTRLTLIPPKSALPALPEAISLPEGSSAHAFTQGTGWFAVVTDGDEILIFDSTDGALRQRIRID</sequence>
<evidence type="ECO:0000256" key="1">
    <source>
        <dbReference type="SAM" id="Phobius"/>
    </source>
</evidence>
<keyword evidence="1" id="KW-1133">Transmembrane helix</keyword>
<gene>
    <name evidence="2" type="ORF">ACFQXB_03780</name>
</gene>
<accession>A0ABW2UJB6</accession>
<keyword evidence="1" id="KW-0472">Membrane</keyword>
<feature type="transmembrane region" description="Helical" evidence="1">
    <location>
        <begin position="20"/>
        <end position="40"/>
    </location>
</feature>
<organism evidence="2 3">
    <name type="scientific">Plastorhodobacter daqingensis</name>
    <dbReference type="NCBI Taxonomy" id="1387281"/>
    <lineage>
        <taxon>Bacteria</taxon>
        <taxon>Pseudomonadati</taxon>
        <taxon>Pseudomonadota</taxon>
        <taxon>Alphaproteobacteria</taxon>
        <taxon>Rhodobacterales</taxon>
        <taxon>Paracoccaceae</taxon>
        <taxon>Plastorhodobacter</taxon>
    </lineage>
</organism>
<dbReference type="RefSeq" id="WP_377399375.1">
    <property type="nucleotide sequence ID" value="NZ_JBHTFQ010000002.1"/>
</dbReference>